<evidence type="ECO:0000256" key="7">
    <source>
        <dbReference type="ARBA" id="ARBA00022884"/>
    </source>
</evidence>
<evidence type="ECO:0000259" key="10">
    <source>
        <dbReference type="PROSITE" id="PS51194"/>
    </source>
</evidence>
<dbReference type="GO" id="GO:0003723">
    <property type="term" value="F:RNA binding"/>
    <property type="evidence" value="ECO:0007669"/>
    <property type="project" value="UniProtKB-KW"/>
</dbReference>
<comment type="catalytic activity">
    <reaction evidence="8">
        <text>ATP + H2O = ADP + phosphate + H(+)</text>
        <dbReference type="Rhea" id="RHEA:13065"/>
        <dbReference type="ChEBI" id="CHEBI:15377"/>
        <dbReference type="ChEBI" id="CHEBI:15378"/>
        <dbReference type="ChEBI" id="CHEBI:30616"/>
        <dbReference type="ChEBI" id="CHEBI:43474"/>
        <dbReference type="ChEBI" id="CHEBI:456216"/>
        <dbReference type="EC" id="3.6.4.13"/>
    </reaction>
</comment>
<proteinExistence type="predicted"/>
<dbReference type="GO" id="GO:0005524">
    <property type="term" value="F:ATP binding"/>
    <property type="evidence" value="ECO:0007669"/>
    <property type="project" value="UniProtKB-KW"/>
</dbReference>
<dbReference type="InterPro" id="IPR011545">
    <property type="entry name" value="DEAD/DEAH_box_helicase_dom"/>
</dbReference>
<dbReference type="GO" id="GO:0003724">
    <property type="term" value="F:RNA helicase activity"/>
    <property type="evidence" value="ECO:0007669"/>
    <property type="project" value="UniProtKB-EC"/>
</dbReference>
<dbReference type="SMART" id="SM00490">
    <property type="entry name" value="HELICc"/>
    <property type="match status" value="1"/>
</dbReference>
<dbReference type="InterPro" id="IPR001650">
    <property type="entry name" value="Helicase_C-like"/>
</dbReference>
<evidence type="ECO:0000259" key="9">
    <source>
        <dbReference type="PROSITE" id="PS51192"/>
    </source>
</evidence>
<sequence>MTSREKGLEHLPFGAPPILPDVTKQLQGYLLNPGDLVIHDYESAQQHWASASKPDALYNYDLSVSDTTLKINRNLITGELLDYSEVEFSEAGFTEWKSKKNEVNRIVKILENVDDEFDLVKDLRTTPSIFSRGFDFNSNTVNLDDTVSKSSSKIVNLATLLQVNQEILDLPDVSVPSLVAEEPKENEVQKPCTDNIEDSEIINGTPQEVTFKIPVIHTSKVEPLKSPTSTEWAEILDITRPLEDFHERIPDMAFKYNFELDTFQKQAILKLEENCSVLVSAHTSAGKTVVAEYAIALSQRHMTRTIYTSPIKALSNQKYRDFRKTFQDVGLITGDFQINSTGTCLIVTTEILRAMLLAQNEIVLDLEFVIFDEVHYINDSDRGHVWEEVLILLPQHVTIVMLSATIPNTLQFADWVGRTKRKKIYVVYTAQRPVPLEHYLYTGTGGNSRDERFLILNANNEFLEKGYSEAVEAKAKKDAKSKAAKKGKVVTGRKQEQTMWVALLEHLEKHDKLPVVAFTLSRKRCDENANNLLIVDFLTAKEKFHVRNFFHRSIQRLKEADQNLPQIRQMQQLLEHGIGIHHSGILPILKEIVEILFQDRCVKILFATETFAMGVNMPAKTVVFDSIRKFDGTQPRTLLPSEYIQMAGRAGRRGLDKTGTVLIICKNDIPSETELISMMLGKPRKVESQFRLTYSIILKLERKRVAAERRISVEEMMSNSFKEADHIKKKKTYVQTLSLIEKQLSDLEKSIQKTEIWEAMCQMYCSCLEYLDVWKELSPKLFSDKQGLKYVVPGRIVLVTHKNHVNKLGILLACEFKRDVKFKVLVLDDKTPIAESDFSNEKDVIDSEIMNDTWHKVLSLSRSKKIFVPQSIGEHVILNVDPWDIMEVTSLSVKTDPKIVIGDWDNRQIPRFKDKPPGQTCQKTVEELTEITQNVVKGDLQLEYLNLLKGVRIFNEEHIKMISDLTRLKSEIESFPSENVLVYEGQLKEIFRVKYLEKKRENLKYLLSYKSMSLYPEYQSRLLVLRKLKYIDSNNSVQMKGNVACEMSNHELLITELVLRNALNDLQPAEIAALLSCFVYQGKKNNEFFEVTANLQAGIDMIQEVAKEVWETERECGLRQNEASGNEENLNFELVPVVYEWARGKEFSQIMTLTDVQEGIIVRCIQQLSETIRDVKDAARIIGEPTLQQKMEDACNAIKRDIVFTASLYME</sequence>
<keyword evidence="7" id="KW-0694">RNA-binding</keyword>
<evidence type="ECO:0000313" key="11">
    <source>
        <dbReference type="EMBL" id="KAL0270355.1"/>
    </source>
</evidence>
<dbReference type="SUPFAM" id="SSF52540">
    <property type="entry name" value="P-loop containing nucleoside triphosphate hydrolases"/>
    <property type="match status" value="1"/>
</dbReference>
<reference evidence="11" key="1">
    <citation type="journal article" date="2024" name="Gigascience">
        <title>Chromosome-level genome of the poultry shaft louse Menopon gallinae provides insight into the host-switching and adaptive evolution of parasitic lice.</title>
        <authorList>
            <person name="Xu Y."/>
            <person name="Ma L."/>
            <person name="Liu S."/>
            <person name="Liang Y."/>
            <person name="Liu Q."/>
            <person name="He Z."/>
            <person name="Tian L."/>
            <person name="Duan Y."/>
            <person name="Cai W."/>
            <person name="Li H."/>
            <person name="Song F."/>
        </authorList>
    </citation>
    <scope>NUCLEOTIDE SEQUENCE</scope>
    <source>
        <strain evidence="11">Cailab_2023a</strain>
    </source>
</reference>
<dbReference type="Gene3D" id="3.40.50.300">
    <property type="entry name" value="P-loop containing nucleotide triphosphate hydrolases"/>
    <property type="match status" value="2"/>
</dbReference>
<evidence type="ECO:0000256" key="2">
    <source>
        <dbReference type="ARBA" id="ARBA00022490"/>
    </source>
</evidence>
<dbReference type="InterPro" id="IPR014001">
    <property type="entry name" value="Helicase_ATP-bd"/>
</dbReference>
<evidence type="ECO:0000256" key="4">
    <source>
        <dbReference type="ARBA" id="ARBA00022801"/>
    </source>
</evidence>
<dbReference type="GO" id="GO:0070478">
    <property type="term" value="P:nuclear-transcribed mRNA catabolic process, 3'-5' exonucleolytic nonsense-mediated decay"/>
    <property type="evidence" value="ECO:0007669"/>
    <property type="project" value="TreeGrafter"/>
</dbReference>
<feature type="domain" description="Helicase ATP-binding" evidence="9">
    <location>
        <begin position="268"/>
        <end position="424"/>
    </location>
</feature>
<dbReference type="Pfam" id="PF00270">
    <property type="entry name" value="DEAD"/>
    <property type="match status" value="1"/>
</dbReference>
<dbReference type="PANTHER" id="PTHR12131">
    <property type="entry name" value="ATP-DEPENDENT RNA AND DNA HELICASE"/>
    <property type="match status" value="1"/>
</dbReference>
<feature type="domain" description="Helicase C-terminal" evidence="10">
    <location>
        <begin position="502"/>
        <end position="704"/>
    </location>
</feature>
<dbReference type="PANTHER" id="PTHR12131:SF1">
    <property type="entry name" value="ATP-DEPENDENT RNA HELICASE SUPV3L1, MITOCHONDRIAL-RELATED"/>
    <property type="match status" value="1"/>
</dbReference>
<dbReference type="PROSITE" id="PS51194">
    <property type="entry name" value="HELICASE_CTER"/>
    <property type="match status" value="1"/>
</dbReference>
<keyword evidence="5" id="KW-0347">Helicase</keyword>
<dbReference type="Pfam" id="PF08148">
    <property type="entry name" value="DSHCT"/>
    <property type="match status" value="1"/>
</dbReference>
<evidence type="ECO:0000256" key="3">
    <source>
        <dbReference type="ARBA" id="ARBA00022741"/>
    </source>
</evidence>
<dbReference type="PIRSF" id="PIRSF005198">
    <property type="entry name" value="Antiviral_helicase_SKI2"/>
    <property type="match status" value="1"/>
</dbReference>
<dbReference type="SMART" id="SM00487">
    <property type="entry name" value="DEXDc"/>
    <property type="match status" value="1"/>
</dbReference>
<name>A0AAW2HLQ4_9NEOP</name>
<keyword evidence="4" id="KW-0378">Hydrolase</keyword>
<dbReference type="InterPro" id="IPR016438">
    <property type="entry name" value="SKI2-like"/>
</dbReference>
<dbReference type="GO" id="GO:0055087">
    <property type="term" value="C:Ski complex"/>
    <property type="evidence" value="ECO:0007669"/>
    <property type="project" value="TreeGrafter"/>
</dbReference>
<dbReference type="InterPro" id="IPR050699">
    <property type="entry name" value="RNA-DNA_Helicase"/>
</dbReference>
<dbReference type="PROSITE" id="PS51192">
    <property type="entry name" value="HELICASE_ATP_BIND_1"/>
    <property type="match status" value="1"/>
</dbReference>
<dbReference type="InterPro" id="IPR012961">
    <property type="entry name" value="Ski2/MTR4_C"/>
</dbReference>
<dbReference type="Pfam" id="PF00271">
    <property type="entry name" value="Helicase_C"/>
    <property type="match status" value="1"/>
</dbReference>
<dbReference type="CDD" id="cd18795">
    <property type="entry name" value="SF2_C_Ski2"/>
    <property type="match status" value="1"/>
</dbReference>
<dbReference type="FunFam" id="3.40.50.300:FF:000354">
    <property type="entry name" value="ATP-dependent RNA helicase SKI2"/>
    <property type="match status" value="1"/>
</dbReference>
<keyword evidence="2" id="KW-0963">Cytoplasm</keyword>
<evidence type="ECO:0000256" key="8">
    <source>
        <dbReference type="ARBA" id="ARBA00047984"/>
    </source>
</evidence>
<dbReference type="FunFam" id="1.10.3380.30:FF:000001">
    <property type="entry name" value="Ski2 ATP-dependent RNA helicase"/>
    <property type="match status" value="1"/>
</dbReference>
<gene>
    <name evidence="11" type="ORF">PYX00_007793</name>
</gene>
<evidence type="ECO:0008006" key="12">
    <source>
        <dbReference type="Google" id="ProtNLM"/>
    </source>
</evidence>
<accession>A0AAW2HLQ4</accession>
<organism evidence="11">
    <name type="scientific">Menopon gallinae</name>
    <name type="common">poultry shaft louse</name>
    <dbReference type="NCBI Taxonomy" id="328185"/>
    <lineage>
        <taxon>Eukaryota</taxon>
        <taxon>Metazoa</taxon>
        <taxon>Ecdysozoa</taxon>
        <taxon>Arthropoda</taxon>
        <taxon>Hexapoda</taxon>
        <taxon>Insecta</taxon>
        <taxon>Pterygota</taxon>
        <taxon>Neoptera</taxon>
        <taxon>Paraneoptera</taxon>
        <taxon>Psocodea</taxon>
        <taxon>Troctomorpha</taxon>
        <taxon>Phthiraptera</taxon>
        <taxon>Amblycera</taxon>
        <taxon>Menoponidae</taxon>
        <taxon>Menopon</taxon>
    </lineage>
</organism>
<dbReference type="AlphaFoldDB" id="A0AAW2HLQ4"/>
<comment type="subcellular location">
    <subcellularLocation>
        <location evidence="1">Cytoplasm</location>
    </subcellularLocation>
</comment>
<evidence type="ECO:0000256" key="6">
    <source>
        <dbReference type="ARBA" id="ARBA00022840"/>
    </source>
</evidence>
<dbReference type="InterPro" id="IPR027417">
    <property type="entry name" value="P-loop_NTPase"/>
</dbReference>
<dbReference type="EMBL" id="JARGDH010000004">
    <property type="protein sequence ID" value="KAL0270355.1"/>
    <property type="molecule type" value="Genomic_DNA"/>
</dbReference>
<dbReference type="FunFam" id="3.40.50.300:FF:000447">
    <property type="entry name" value="helicase SKI2W isoform X2"/>
    <property type="match status" value="1"/>
</dbReference>
<protein>
    <recommendedName>
        <fullName evidence="12">Helicase SKI2W</fullName>
    </recommendedName>
</protein>
<evidence type="ECO:0000256" key="1">
    <source>
        <dbReference type="ARBA" id="ARBA00004496"/>
    </source>
</evidence>
<dbReference type="GO" id="GO:0016787">
    <property type="term" value="F:hydrolase activity"/>
    <property type="evidence" value="ECO:0007669"/>
    <property type="project" value="UniProtKB-KW"/>
</dbReference>
<evidence type="ECO:0000256" key="5">
    <source>
        <dbReference type="ARBA" id="ARBA00022806"/>
    </source>
</evidence>
<keyword evidence="3" id="KW-0547">Nucleotide-binding</keyword>
<dbReference type="Gene3D" id="1.10.3380.30">
    <property type="match status" value="1"/>
</dbReference>
<comment type="caution">
    <text evidence="11">The sequence shown here is derived from an EMBL/GenBank/DDBJ whole genome shotgun (WGS) entry which is preliminary data.</text>
</comment>
<dbReference type="SMART" id="SM01142">
    <property type="entry name" value="DSHCT"/>
    <property type="match status" value="1"/>
</dbReference>
<keyword evidence="6" id="KW-0067">ATP-binding</keyword>